<reference evidence="3 4" key="1">
    <citation type="submission" date="2012-06" db="EMBL/GenBank/DDBJ databases">
        <title>Complete genome sequence of Corynebacterium terpenotabidum Y-11 (=DSM 44721).</title>
        <authorList>
            <person name="Ruckert C."/>
            <person name="Albersmeier A."/>
            <person name="Al-Dilaimi A."/>
            <person name="Szczepanowski R."/>
            <person name="Kalinowski J."/>
        </authorList>
    </citation>
    <scope>NUCLEOTIDE SEQUENCE [LARGE SCALE GENOMIC DNA]</scope>
    <source>
        <strain evidence="3 4">Y-11</strain>
    </source>
</reference>
<dbReference type="InterPro" id="IPR012337">
    <property type="entry name" value="RNaseH-like_sf"/>
</dbReference>
<feature type="domain" description="HTH-like" evidence="2">
    <location>
        <begin position="24"/>
        <end position="79"/>
    </location>
</feature>
<dbReference type="PANTHER" id="PTHR46889">
    <property type="entry name" value="TRANSPOSASE INSF FOR INSERTION SEQUENCE IS3B-RELATED"/>
    <property type="match status" value="1"/>
</dbReference>
<dbReference type="AlphaFoldDB" id="S4XFB3"/>
<dbReference type="Pfam" id="PF13276">
    <property type="entry name" value="HTH_21"/>
    <property type="match status" value="1"/>
</dbReference>
<dbReference type="EMBL" id="CP003696">
    <property type="protein sequence ID" value="AGP30310.1"/>
    <property type="molecule type" value="Genomic_DNA"/>
</dbReference>
<dbReference type="HOGENOM" id="CLU_027402_21_2_11"/>
<dbReference type="RefSeq" id="WP_020440673.1">
    <property type="nucleotide sequence ID" value="NC_021663.1"/>
</dbReference>
<dbReference type="Proteomes" id="UP000014809">
    <property type="component" value="Chromosome"/>
</dbReference>
<evidence type="ECO:0000313" key="3">
    <source>
        <dbReference type="EMBL" id="AGP30310.1"/>
    </source>
</evidence>
<dbReference type="STRING" id="1200352.A606_03285"/>
<organism evidence="3 4">
    <name type="scientific">Corynebacterium terpenotabidum Y-11</name>
    <dbReference type="NCBI Taxonomy" id="1200352"/>
    <lineage>
        <taxon>Bacteria</taxon>
        <taxon>Bacillati</taxon>
        <taxon>Actinomycetota</taxon>
        <taxon>Actinomycetes</taxon>
        <taxon>Mycobacteriales</taxon>
        <taxon>Corynebacteriaceae</taxon>
        <taxon>Corynebacterium</taxon>
    </lineage>
</organism>
<dbReference type="PATRIC" id="fig|1200352.3.peg.658"/>
<sequence length="191" mass="22046">MWRFPRRPTYAARSRPPSAPSVRDRKLTEKICRVHKANYSIYGARKVHRAPTREGVQIGQCRVERLMRATALRGVRTGRTPLTTLPSKTPDHRPDLERRRFTADRPDQLWGADMAYIKTHSGWVYAAFVQAVFSRRFVGWQTSHSLRTDLALDAMGLWRQGAEVPRCRPAGYLRVGPSQRPRRAIRCTRPN</sequence>
<accession>S4XFB3</accession>
<dbReference type="KEGG" id="cter:A606_03285"/>
<dbReference type="InterPro" id="IPR025948">
    <property type="entry name" value="HTH-like_dom"/>
</dbReference>
<dbReference type="PANTHER" id="PTHR46889:SF4">
    <property type="entry name" value="TRANSPOSASE INSO FOR INSERTION SEQUENCE ELEMENT IS911B-RELATED"/>
    <property type="match status" value="1"/>
</dbReference>
<proteinExistence type="predicted"/>
<name>S4XFB3_9CORY</name>
<gene>
    <name evidence="3" type="ORF">A606_03285</name>
</gene>
<evidence type="ECO:0000256" key="1">
    <source>
        <dbReference type="SAM" id="MobiDB-lite"/>
    </source>
</evidence>
<feature type="region of interest" description="Disordered" evidence="1">
    <location>
        <begin position="1"/>
        <end position="25"/>
    </location>
</feature>
<protein>
    <submittedName>
        <fullName evidence="3">Integrase catalytic region</fullName>
    </submittedName>
</protein>
<keyword evidence="4" id="KW-1185">Reference proteome</keyword>
<evidence type="ECO:0000259" key="2">
    <source>
        <dbReference type="Pfam" id="PF13276"/>
    </source>
</evidence>
<evidence type="ECO:0000313" key="4">
    <source>
        <dbReference type="Proteomes" id="UP000014809"/>
    </source>
</evidence>
<dbReference type="SUPFAM" id="SSF53098">
    <property type="entry name" value="Ribonuclease H-like"/>
    <property type="match status" value="1"/>
</dbReference>
<dbReference type="InterPro" id="IPR050900">
    <property type="entry name" value="Transposase_IS3/IS150/IS904"/>
</dbReference>
<dbReference type="eggNOG" id="COG2801">
    <property type="taxonomic scope" value="Bacteria"/>
</dbReference>